<proteinExistence type="predicted"/>
<evidence type="ECO:0000313" key="3">
    <source>
        <dbReference type="Proteomes" id="UP000070533"/>
    </source>
</evidence>
<keyword evidence="3" id="KW-1185">Reference proteome</keyword>
<evidence type="ECO:0008006" key="4">
    <source>
        <dbReference type="Google" id="ProtNLM"/>
    </source>
</evidence>
<accession>A0A133PTQ0</accession>
<organism evidence="2 3">
    <name type="scientific">Prevotella corporis</name>
    <dbReference type="NCBI Taxonomy" id="28128"/>
    <lineage>
        <taxon>Bacteria</taxon>
        <taxon>Pseudomonadati</taxon>
        <taxon>Bacteroidota</taxon>
        <taxon>Bacteroidia</taxon>
        <taxon>Bacteroidales</taxon>
        <taxon>Prevotellaceae</taxon>
        <taxon>Prevotella</taxon>
    </lineage>
</organism>
<sequence length="195" mass="23442">MRRFHILSFWCLLLFCTYPATHAGAQISSIGVNKYSDFYVKERVRQIYNEVSKAYKEAFKATLEDDTAWQMPDIRRFLSSEFKIDEYKVYQYDSLHCPDFKGYDYLDYWIQHMEPEGFDYEICSVNVIDGFHAEAELAIGKPYNYSLTLTLLYEDSDWYIDDFRRKEFRSERERMEYYVRTGGKNMPFFKGTNNN</sequence>
<dbReference type="STRING" id="28128.HMPREF3226_02667"/>
<dbReference type="AlphaFoldDB" id="A0A133PTQ0"/>
<dbReference type="Proteomes" id="UP000070533">
    <property type="component" value="Unassembled WGS sequence"/>
</dbReference>
<reference evidence="3" key="1">
    <citation type="submission" date="2016-01" db="EMBL/GenBank/DDBJ databases">
        <authorList>
            <person name="Mitreva M."/>
            <person name="Pepin K.H."/>
            <person name="Mihindukulasuriya K.A."/>
            <person name="Fulton R."/>
            <person name="Fronick C."/>
            <person name="O'Laughlin M."/>
            <person name="Miner T."/>
            <person name="Herter B."/>
            <person name="Rosa B.A."/>
            <person name="Cordes M."/>
            <person name="Tomlinson C."/>
            <person name="Wollam A."/>
            <person name="Palsikar V.B."/>
            <person name="Mardis E.R."/>
            <person name="Wilson R.K."/>
        </authorList>
    </citation>
    <scope>NUCLEOTIDE SEQUENCE [LARGE SCALE GENOMIC DNA]</scope>
    <source>
        <strain evidence="3">MJR7716</strain>
    </source>
</reference>
<feature type="signal peptide" evidence="1">
    <location>
        <begin position="1"/>
        <end position="22"/>
    </location>
</feature>
<evidence type="ECO:0000313" key="2">
    <source>
        <dbReference type="EMBL" id="KXA32426.1"/>
    </source>
</evidence>
<dbReference type="EMBL" id="LRQG01000256">
    <property type="protein sequence ID" value="KXA32426.1"/>
    <property type="molecule type" value="Genomic_DNA"/>
</dbReference>
<name>A0A133PTQ0_9BACT</name>
<evidence type="ECO:0000256" key="1">
    <source>
        <dbReference type="SAM" id="SignalP"/>
    </source>
</evidence>
<keyword evidence="1" id="KW-0732">Signal</keyword>
<comment type="caution">
    <text evidence="2">The sequence shown here is derived from an EMBL/GenBank/DDBJ whole genome shotgun (WGS) entry which is preliminary data.</text>
</comment>
<dbReference type="RefSeq" id="WP_060941357.1">
    <property type="nucleotide sequence ID" value="NZ_KQ957341.1"/>
</dbReference>
<dbReference type="PATRIC" id="fig|28128.5.peg.2743"/>
<feature type="chain" id="PRO_5007458411" description="DUF3828 domain-containing protein" evidence="1">
    <location>
        <begin position="23"/>
        <end position="195"/>
    </location>
</feature>
<gene>
    <name evidence="2" type="ORF">HMPREF3226_02667</name>
</gene>
<protein>
    <recommendedName>
        <fullName evidence="4">DUF3828 domain-containing protein</fullName>
    </recommendedName>
</protein>